<dbReference type="Pfam" id="PF02608">
    <property type="entry name" value="Bmp"/>
    <property type="match status" value="1"/>
</dbReference>
<keyword evidence="10" id="KW-1185">Reference proteome</keyword>
<dbReference type="PANTHER" id="PTHR34296:SF2">
    <property type="entry name" value="ABC TRANSPORTER GUANOSINE-BINDING PROTEIN NUPN"/>
    <property type="match status" value="1"/>
</dbReference>
<feature type="transmembrane region" description="Helical" evidence="7">
    <location>
        <begin position="9"/>
        <end position="28"/>
    </location>
</feature>
<keyword evidence="4" id="KW-0732">Signal</keyword>
<dbReference type="InterPro" id="IPR003760">
    <property type="entry name" value="PnrA-like"/>
</dbReference>
<organism evidence="9 10">
    <name type="scientific">Alkalicoccus urumqiensis</name>
    <name type="common">Bacillus urumqiensis</name>
    <dbReference type="NCBI Taxonomy" id="1548213"/>
    <lineage>
        <taxon>Bacteria</taxon>
        <taxon>Bacillati</taxon>
        <taxon>Bacillota</taxon>
        <taxon>Bacilli</taxon>
        <taxon>Bacillales</taxon>
        <taxon>Bacillaceae</taxon>
        <taxon>Alkalicoccus</taxon>
    </lineage>
</organism>
<protein>
    <recommendedName>
        <fullName evidence="8">ABC transporter substrate-binding protein PnrA-like domain-containing protein</fullName>
    </recommendedName>
</protein>
<evidence type="ECO:0000256" key="5">
    <source>
        <dbReference type="ARBA" id="ARBA00023136"/>
    </source>
</evidence>
<dbReference type="AlphaFoldDB" id="A0A2P6ML66"/>
<evidence type="ECO:0000313" key="10">
    <source>
        <dbReference type="Proteomes" id="UP000243650"/>
    </source>
</evidence>
<proteinExistence type="inferred from homology"/>
<sequence length="338" mass="37522">MSENSRQPFFILCIGTAAMLTLLLLLYLSSTQVLVTEEEEEGQVTAVSRASILTSDQVRDQSWGSQAYEAKVHLEEKASLQVELFPYLERQNQVLHRIDKEAEAGTDIIIGHGREFAPVFSQKAADHPELRFVSIHGETEADNHTVYTFDITEAEISAFIAASVKSETKKIGVLDVEDDWEGREQIEAALQELSLDVEIIHKEVQDRNDKEKALAAVEALREAGADVIYSRGNTFNRYVMEAARKDGFYTVGFISDQSYLAENHVLTSVVIDMPAIYERIIEDASAAGGLSGTAVTLTEADGAYSTAPFGPMFSEEEQQFIQECRKKLSLKQKQAGET</sequence>
<feature type="domain" description="ABC transporter substrate-binding protein PnrA-like" evidence="8">
    <location>
        <begin position="49"/>
        <end position="290"/>
    </location>
</feature>
<evidence type="ECO:0000256" key="6">
    <source>
        <dbReference type="ARBA" id="ARBA00023288"/>
    </source>
</evidence>
<dbReference type="Gene3D" id="3.40.50.2300">
    <property type="match status" value="2"/>
</dbReference>
<dbReference type="InterPro" id="IPR050957">
    <property type="entry name" value="BMP_lipoprotein"/>
</dbReference>
<keyword evidence="7" id="KW-0812">Transmembrane</keyword>
<evidence type="ECO:0000259" key="8">
    <source>
        <dbReference type="Pfam" id="PF02608"/>
    </source>
</evidence>
<comment type="caution">
    <text evidence="9">The sequence shown here is derived from an EMBL/GenBank/DDBJ whole genome shotgun (WGS) entry which is preliminary data.</text>
</comment>
<dbReference type="PANTHER" id="PTHR34296">
    <property type="entry name" value="TRANSCRIPTIONAL ACTIVATOR PROTEIN MED"/>
    <property type="match status" value="1"/>
</dbReference>
<evidence type="ECO:0000256" key="1">
    <source>
        <dbReference type="ARBA" id="ARBA00004193"/>
    </source>
</evidence>
<dbReference type="SUPFAM" id="SSF53822">
    <property type="entry name" value="Periplasmic binding protein-like I"/>
    <property type="match status" value="1"/>
</dbReference>
<evidence type="ECO:0000313" key="9">
    <source>
        <dbReference type="EMBL" id="PRO67027.1"/>
    </source>
</evidence>
<dbReference type="Proteomes" id="UP000243650">
    <property type="component" value="Unassembled WGS sequence"/>
</dbReference>
<keyword evidence="3" id="KW-1003">Cell membrane</keyword>
<evidence type="ECO:0000256" key="2">
    <source>
        <dbReference type="ARBA" id="ARBA00008610"/>
    </source>
</evidence>
<keyword evidence="5 7" id="KW-0472">Membrane</keyword>
<evidence type="ECO:0000256" key="7">
    <source>
        <dbReference type="SAM" id="Phobius"/>
    </source>
</evidence>
<evidence type="ECO:0000256" key="4">
    <source>
        <dbReference type="ARBA" id="ARBA00022729"/>
    </source>
</evidence>
<dbReference type="RefSeq" id="WP_105957413.1">
    <property type="nucleotide sequence ID" value="NZ_PVNS01000001.1"/>
</dbReference>
<reference evidence="9 10" key="1">
    <citation type="submission" date="2018-03" db="EMBL/GenBank/DDBJ databases">
        <title>Bacillus urumqiensis sp. nov., a moderately haloalkaliphilic bacterium isolated from a salt lake.</title>
        <authorList>
            <person name="Zhao B."/>
            <person name="Liao Z."/>
        </authorList>
    </citation>
    <scope>NUCLEOTIDE SEQUENCE [LARGE SCALE GENOMIC DNA]</scope>
    <source>
        <strain evidence="9 10">BZ-SZ-XJ18</strain>
    </source>
</reference>
<dbReference type="OrthoDB" id="2556857at2"/>
<dbReference type="InterPro" id="IPR028082">
    <property type="entry name" value="Peripla_BP_I"/>
</dbReference>
<dbReference type="GO" id="GO:0005886">
    <property type="term" value="C:plasma membrane"/>
    <property type="evidence" value="ECO:0007669"/>
    <property type="project" value="UniProtKB-SubCell"/>
</dbReference>
<comment type="subcellular location">
    <subcellularLocation>
        <location evidence="1">Cell membrane</location>
        <topology evidence="1">Lipid-anchor</topology>
    </subcellularLocation>
</comment>
<gene>
    <name evidence="9" type="ORF">C6I21_00215</name>
</gene>
<keyword evidence="6" id="KW-0449">Lipoprotein</keyword>
<dbReference type="EMBL" id="PVNS01000001">
    <property type="protein sequence ID" value="PRO67027.1"/>
    <property type="molecule type" value="Genomic_DNA"/>
</dbReference>
<comment type="similarity">
    <text evidence="2">Belongs to the BMP lipoprotein family.</text>
</comment>
<keyword evidence="7" id="KW-1133">Transmembrane helix</keyword>
<evidence type="ECO:0000256" key="3">
    <source>
        <dbReference type="ARBA" id="ARBA00022475"/>
    </source>
</evidence>
<accession>A0A2P6ML66</accession>
<name>A0A2P6ML66_ALKUR</name>